<dbReference type="Proteomes" id="UP000007305">
    <property type="component" value="Chromosome 7"/>
</dbReference>
<organism evidence="2 3">
    <name type="scientific">Zea mays</name>
    <name type="common">Maize</name>
    <dbReference type="NCBI Taxonomy" id="4577"/>
    <lineage>
        <taxon>Eukaryota</taxon>
        <taxon>Viridiplantae</taxon>
        <taxon>Streptophyta</taxon>
        <taxon>Embryophyta</taxon>
        <taxon>Tracheophyta</taxon>
        <taxon>Spermatophyta</taxon>
        <taxon>Magnoliopsida</taxon>
        <taxon>Liliopsida</taxon>
        <taxon>Poales</taxon>
        <taxon>Poaceae</taxon>
        <taxon>PACMAD clade</taxon>
        <taxon>Panicoideae</taxon>
        <taxon>Andropogonodae</taxon>
        <taxon>Andropogoneae</taxon>
        <taxon>Tripsacinae</taxon>
        <taxon>Zea</taxon>
    </lineage>
</organism>
<feature type="region of interest" description="Disordered" evidence="1">
    <location>
        <begin position="33"/>
        <end position="147"/>
    </location>
</feature>
<evidence type="ECO:0000256" key="1">
    <source>
        <dbReference type="SAM" id="MobiDB-lite"/>
    </source>
</evidence>
<reference evidence="3" key="1">
    <citation type="submission" date="2015-12" db="EMBL/GenBank/DDBJ databases">
        <title>Update maize B73 reference genome by single molecule sequencing technologies.</title>
        <authorList>
            <consortium name="Maize Genome Sequencing Project"/>
            <person name="Ware D."/>
        </authorList>
    </citation>
    <scope>NUCLEOTIDE SEQUENCE [LARGE SCALE GENOMIC DNA]</scope>
    <source>
        <strain evidence="3">cv. B73</strain>
    </source>
</reference>
<accession>A0A804Q7N9</accession>
<feature type="compositionally biased region" description="Low complexity" evidence="1">
    <location>
        <begin position="68"/>
        <end position="79"/>
    </location>
</feature>
<feature type="compositionally biased region" description="Basic and acidic residues" evidence="1">
    <location>
        <begin position="109"/>
        <end position="119"/>
    </location>
</feature>
<proteinExistence type="predicted"/>
<dbReference type="EnsemblPlants" id="Zm00001eb305520_T001">
    <property type="protein sequence ID" value="Zm00001eb305520_P001"/>
    <property type="gene ID" value="Zm00001eb305520"/>
</dbReference>
<keyword evidence="3" id="KW-1185">Reference proteome</keyword>
<reference evidence="2" key="3">
    <citation type="submission" date="2021-05" db="UniProtKB">
        <authorList>
            <consortium name="EnsemblPlants"/>
        </authorList>
    </citation>
    <scope>IDENTIFICATION</scope>
    <source>
        <strain evidence="2">cv. B73</strain>
    </source>
</reference>
<sequence length="147" mass="16225">MYNRCRGALARHDDLTDRERKLWAWGSRTKELRAELGRTREGVGTGNRRQGDSQLGAQQRAEGDERAMGSSAAGRSSQAPWEKTRAETARARPRLLQISMKQDLGAATEKVRAGRDTRKLQSQRGAARPNPSKEEAPALDGATEGRV</sequence>
<dbReference type="AlphaFoldDB" id="A0A804Q7N9"/>
<evidence type="ECO:0000313" key="3">
    <source>
        <dbReference type="Proteomes" id="UP000007305"/>
    </source>
</evidence>
<evidence type="ECO:0000313" key="2">
    <source>
        <dbReference type="EnsemblPlants" id="Zm00001eb305520_P001"/>
    </source>
</evidence>
<dbReference type="Gramene" id="Zm00001eb305520_T001">
    <property type="protein sequence ID" value="Zm00001eb305520_P001"/>
    <property type="gene ID" value="Zm00001eb305520"/>
</dbReference>
<name>A0A804Q7N9_MAIZE</name>
<protein>
    <submittedName>
        <fullName evidence="2">Uncharacterized protein</fullName>
    </submittedName>
</protein>
<dbReference type="InParanoid" id="A0A804Q7N9"/>
<reference evidence="2" key="2">
    <citation type="submission" date="2019-07" db="EMBL/GenBank/DDBJ databases">
        <authorList>
            <person name="Seetharam A."/>
            <person name="Woodhouse M."/>
            <person name="Cannon E."/>
        </authorList>
    </citation>
    <scope>NUCLEOTIDE SEQUENCE [LARGE SCALE GENOMIC DNA]</scope>
    <source>
        <strain evidence="2">cv. B73</strain>
    </source>
</reference>